<reference evidence="1 3" key="2">
    <citation type="journal article" date="2014" name="BMC Genomics">
        <title>An improved genome release (version Mt4.0) for the model legume Medicago truncatula.</title>
        <authorList>
            <person name="Tang H."/>
            <person name="Krishnakumar V."/>
            <person name="Bidwell S."/>
            <person name="Rosen B."/>
            <person name="Chan A."/>
            <person name="Zhou S."/>
            <person name="Gentzbittel L."/>
            <person name="Childs K.L."/>
            <person name="Yandell M."/>
            <person name="Gundlach H."/>
            <person name="Mayer K.F."/>
            <person name="Schwartz D.C."/>
            <person name="Town C.D."/>
        </authorList>
    </citation>
    <scope>GENOME REANNOTATION</scope>
    <source>
        <strain evidence="2 3">cv. Jemalong A17</strain>
    </source>
</reference>
<dbReference type="HOGENOM" id="CLU_2577497_0_0_1"/>
<name>G7KJK8_MEDTR</name>
<evidence type="ECO:0000313" key="1">
    <source>
        <dbReference type="EMBL" id="AES75441.1"/>
    </source>
</evidence>
<evidence type="ECO:0000313" key="3">
    <source>
        <dbReference type="Proteomes" id="UP000002051"/>
    </source>
</evidence>
<dbReference type="EMBL" id="CM001222">
    <property type="protein sequence ID" value="AES75441.1"/>
    <property type="molecule type" value="Genomic_DNA"/>
</dbReference>
<reference evidence="2" key="3">
    <citation type="submission" date="2015-04" db="UniProtKB">
        <authorList>
            <consortium name="EnsemblPlants"/>
        </authorList>
    </citation>
    <scope>IDENTIFICATION</scope>
    <source>
        <strain evidence="2">cv. Jemalong A17</strain>
    </source>
</reference>
<accession>G7KJK8</accession>
<dbReference type="Proteomes" id="UP000002051">
    <property type="component" value="Chromosome 6"/>
</dbReference>
<keyword evidence="3" id="KW-1185">Reference proteome</keyword>
<dbReference type="PaxDb" id="3880-AES75441"/>
<reference evidence="1 3" key="1">
    <citation type="journal article" date="2011" name="Nature">
        <title>The Medicago genome provides insight into the evolution of rhizobial symbioses.</title>
        <authorList>
            <person name="Young N.D."/>
            <person name="Debelle F."/>
            <person name="Oldroyd G.E."/>
            <person name="Geurts R."/>
            <person name="Cannon S.B."/>
            <person name="Udvardi M.K."/>
            <person name="Benedito V.A."/>
            <person name="Mayer K.F."/>
            <person name="Gouzy J."/>
            <person name="Schoof H."/>
            <person name="Van de Peer Y."/>
            <person name="Proost S."/>
            <person name="Cook D.R."/>
            <person name="Meyers B.C."/>
            <person name="Spannagl M."/>
            <person name="Cheung F."/>
            <person name="De Mita S."/>
            <person name="Krishnakumar V."/>
            <person name="Gundlach H."/>
            <person name="Zhou S."/>
            <person name="Mudge J."/>
            <person name="Bharti A.K."/>
            <person name="Murray J.D."/>
            <person name="Naoumkina M.A."/>
            <person name="Rosen B."/>
            <person name="Silverstein K.A."/>
            <person name="Tang H."/>
            <person name="Rombauts S."/>
            <person name="Zhao P.X."/>
            <person name="Zhou P."/>
            <person name="Barbe V."/>
            <person name="Bardou P."/>
            <person name="Bechner M."/>
            <person name="Bellec A."/>
            <person name="Berger A."/>
            <person name="Berges H."/>
            <person name="Bidwell S."/>
            <person name="Bisseling T."/>
            <person name="Choisne N."/>
            <person name="Couloux A."/>
            <person name="Denny R."/>
            <person name="Deshpande S."/>
            <person name="Dai X."/>
            <person name="Doyle J.J."/>
            <person name="Dudez A.M."/>
            <person name="Farmer A.D."/>
            <person name="Fouteau S."/>
            <person name="Franken C."/>
            <person name="Gibelin C."/>
            <person name="Gish J."/>
            <person name="Goldstein S."/>
            <person name="Gonzalez A.J."/>
            <person name="Green P.J."/>
            <person name="Hallab A."/>
            <person name="Hartog M."/>
            <person name="Hua A."/>
            <person name="Humphray S.J."/>
            <person name="Jeong D.H."/>
            <person name="Jing Y."/>
            <person name="Jocker A."/>
            <person name="Kenton S.M."/>
            <person name="Kim D.J."/>
            <person name="Klee K."/>
            <person name="Lai H."/>
            <person name="Lang C."/>
            <person name="Lin S."/>
            <person name="Macmil S.L."/>
            <person name="Magdelenat G."/>
            <person name="Matthews L."/>
            <person name="McCorrison J."/>
            <person name="Monaghan E.L."/>
            <person name="Mun J.H."/>
            <person name="Najar F.Z."/>
            <person name="Nicholson C."/>
            <person name="Noirot C."/>
            <person name="O'Bleness M."/>
            <person name="Paule C.R."/>
            <person name="Poulain J."/>
            <person name="Prion F."/>
            <person name="Qin B."/>
            <person name="Qu C."/>
            <person name="Retzel E.F."/>
            <person name="Riddle C."/>
            <person name="Sallet E."/>
            <person name="Samain S."/>
            <person name="Samson N."/>
            <person name="Sanders I."/>
            <person name="Saurat O."/>
            <person name="Scarpelli C."/>
            <person name="Schiex T."/>
            <person name="Segurens B."/>
            <person name="Severin A.J."/>
            <person name="Sherrier D.J."/>
            <person name="Shi R."/>
            <person name="Sims S."/>
            <person name="Singer S.R."/>
            <person name="Sinharoy S."/>
            <person name="Sterck L."/>
            <person name="Viollet A."/>
            <person name="Wang B.B."/>
            <person name="Wang K."/>
            <person name="Wang M."/>
            <person name="Wang X."/>
            <person name="Warfsmann J."/>
            <person name="Weissenbach J."/>
            <person name="White D.D."/>
            <person name="White J.D."/>
            <person name="Wiley G.B."/>
            <person name="Wincker P."/>
            <person name="Xing Y."/>
            <person name="Yang L."/>
            <person name="Yao Z."/>
            <person name="Ying F."/>
            <person name="Zhai J."/>
            <person name="Zhou L."/>
            <person name="Zuber A."/>
            <person name="Denarie J."/>
            <person name="Dixon R.A."/>
            <person name="May G.D."/>
            <person name="Schwartz D.C."/>
            <person name="Rogers J."/>
            <person name="Quetier F."/>
            <person name="Town C.D."/>
            <person name="Roe B.A."/>
        </authorList>
    </citation>
    <scope>NUCLEOTIDE SEQUENCE [LARGE SCALE GENOMIC DNA]</scope>
    <source>
        <strain evidence="1">A17</strain>
        <strain evidence="2 3">cv. Jemalong A17</strain>
    </source>
</reference>
<sequence>MRMKCWSCGVPSHSDPNGYESCPLNGEVEEEIYMEQPECFAIYGQKNKYYKVNESDKCIYYKYKNNIFHDHMSLCRQLSHM</sequence>
<gene>
    <name evidence="1" type="ordered locus">MTR_6g044920</name>
</gene>
<protein>
    <submittedName>
        <fullName evidence="1 2">Uncharacterized protein</fullName>
    </submittedName>
</protein>
<organism evidence="1 3">
    <name type="scientific">Medicago truncatula</name>
    <name type="common">Barrel medic</name>
    <name type="synonym">Medicago tribuloides</name>
    <dbReference type="NCBI Taxonomy" id="3880"/>
    <lineage>
        <taxon>Eukaryota</taxon>
        <taxon>Viridiplantae</taxon>
        <taxon>Streptophyta</taxon>
        <taxon>Embryophyta</taxon>
        <taxon>Tracheophyta</taxon>
        <taxon>Spermatophyta</taxon>
        <taxon>Magnoliopsida</taxon>
        <taxon>eudicotyledons</taxon>
        <taxon>Gunneridae</taxon>
        <taxon>Pentapetalae</taxon>
        <taxon>rosids</taxon>
        <taxon>fabids</taxon>
        <taxon>Fabales</taxon>
        <taxon>Fabaceae</taxon>
        <taxon>Papilionoideae</taxon>
        <taxon>50 kb inversion clade</taxon>
        <taxon>NPAAA clade</taxon>
        <taxon>Hologalegina</taxon>
        <taxon>IRL clade</taxon>
        <taxon>Trifolieae</taxon>
        <taxon>Medicago</taxon>
    </lineage>
</organism>
<proteinExistence type="predicted"/>
<evidence type="ECO:0000313" key="2">
    <source>
        <dbReference type="EnsemblPlants" id="AES75441"/>
    </source>
</evidence>
<dbReference type="EnsemblPlants" id="AES75441">
    <property type="protein sequence ID" value="AES75441"/>
    <property type="gene ID" value="MTR_6g044920"/>
</dbReference>
<dbReference type="AlphaFoldDB" id="G7KJK8"/>